<evidence type="ECO:0000313" key="3">
    <source>
        <dbReference type="EMBL" id="KAK1750352.1"/>
    </source>
</evidence>
<keyword evidence="4" id="KW-1185">Reference proteome</keyword>
<reference evidence="3" key="1">
    <citation type="submission" date="2023-06" db="EMBL/GenBank/DDBJ databases">
        <title>Genome-scale phylogeny and comparative genomics of the fungal order Sordariales.</title>
        <authorList>
            <consortium name="Lawrence Berkeley National Laboratory"/>
            <person name="Hensen N."/>
            <person name="Bonometti L."/>
            <person name="Westerberg I."/>
            <person name="Brannstrom I.O."/>
            <person name="Guillou S."/>
            <person name="Cros-Aarteil S."/>
            <person name="Calhoun S."/>
            <person name="Haridas S."/>
            <person name="Kuo A."/>
            <person name="Mondo S."/>
            <person name="Pangilinan J."/>
            <person name="Riley R."/>
            <person name="Labutti K."/>
            <person name="Andreopoulos B."/>
            <person name="Lipzen A."/>
            <person name="Chen C."/>
            <person name="Yanf M."/>
            <person name="Daum C."/>
            <person name="Ng V."/>
            <person name="Clum A."/>
            <person name="Steindorff A."/>
            <person name="Ohm R."/>
            <person name="Martin F."/>
            <person name="Silar P."/>
            <person name="Natvig D."/>
            <person name="Lalanne C."/>
            <person name="Gautier V."/>
            <person name="Ament-Velasquez S.L."/>
            <person name="Kruys A."/>
            <person name="Hutchinson M.I."/>
            <person name="Powell A.J."/>
            <person name="Barry K."/>
            <person name="Miller A.N."/>
            <person name="Grigoriev I.V."/>
            <person name="Debuchy R."/>
            <person name="Gladieux P."/>
            <person name="Thoren M.H."/>
            <person name="Johannesson H."/>
        </authorList>
    </citation>
    <scope>NUCLEOTIDE SEQUENCE</scope>
    <source>
        <strain evidence="3">PSN4</strain>
    </source>
</reference>
<comment type="caution">
    <text evidence="3">The sequence shown here is derived from an EMBL/GenBank/DDBJ whole genome shotgun (WGS) entry which is preliminary data.</text>
</comment>
<feature type="region of interest" description="Disordered" evidence="1">
    <location>
        <begin position="172"/>
        <end position="192"/>
    </location>
</feature>
<name>A0AAJ0B555_9PEZI</name>
<organism evidence="3 4">
    <name type="scientific">Echria macrotheca</name>
    <dbReference type="NCBI Taxonomy" id="438768"/>
    <lineage>
        <taxon>Eukaryota</taxon>
        <taxon>Fungi</taxon>
        <taxon>Dikarya</taxon>
        <taxon>Ascomycota</taxon>
        <taxon>Pezizomycotina</taxon>
        <taxon>Sordariomycetes</taxon>
        <taxon>Sordariomycetidae</taxon>
        <taxon>Sordariales</taxon>
        <taxon>Schizotheciaceae</taxon>
        <taxon>Echria</taxon>
    </lineage>
</organism>
<dbReference type="AlphaFoldDB" id="A0AAJ0B555"/>
<feature type="compositionally biased region" description="Basic and acidic residues" evidence="1">
    <location>
        <begin position="173"/>
        <end position="192"/>
    </location>
</feature>
<dbReference type="PANTHER" id="PTHR35043">
    <property type="entry name" value="TRANSCRIPTION FACTOR DOMAIN-CONTAINING PROTEIN"/>
    <property type="match status" value="1"/>
</dbReference>
<keyword evidence="2" id="KW-0812">Transmembrane</keyword>
<feature type="transmembrane region" description="Helical" evidence="2">
    <location>
        <begin position="27"/>
        <end position="46"/>
    </location>
</feature>
<protein>
    <submittedName>
        <fullName evidence="3">Uncharacterized protein</fullName>
    </submittedName>
</protein>
<feature type="transmembrane region" description="Helical" evidence="2">
    <location>
        <begin position="491"/>
        <end position="511"/>
    </location>
</feature>
<proteinExistence type="predicted"/>
<evidence type="ECO:0000256" key="1">
    <source>
        <dbReference type="SAM" id="MobiDB-lite"/>
    </source>
</evidence>
<gene>
    <name evidence="3" type="ORF">QBC47DRAFT_120624</name>
</gene>
<keyword evidence="2" id="KW-1133">Transmembrane helix</keyword>
<accession>A0AAJ0B555</accession>
<feature type="transmembrane region" description="Helical" evidence="2">
    <location>
        <begin position="109"/>
        <end position="126"/>
    </location>
</feature>
<evidence type="ECO:0000313" key="4">
    <source>
        <dbReference type="Proteomes" id="UP001239445"/>
    </source>
</evidence>
<dbReference type="EMBL" id="MU839847">
    <property type="protein sequence ID" value="KAK1750352.1"/>
    <property type="molecule type" value="Genomic_DNA"/>
</dbReference>
<dbReference type="PANTHER" id="PTHR35043:SF7">
    <property type="entry name" value="TRANSCRIPTION FACTOR DOMAIN-CONTAINING PROTEIN"/>
    <property type="match status" value="1"/>
</dbReference>
<dbReference type="Proteomes" id="UP001239445">
    <property type="component" value="Unassembled WGS sequence"/>
</dbReference>
<evidence type="ECO:0000256" key="2">
    <source>
        <dbReference type="SAM" id="Phobius"/>
    </source>
</evidence>
<sequence>MRFATAAPVSSTDQVLAYLPDPTGRGTFGLIYTCLLTLVLCLWTAMHPDVGYYKDRRFYGAAYKAGWMVSAILLPEFVVCCAVAQFRQAYHLREDWRRYWLSDPKRRRWLGWPGAFLVAMGGYEITGWDTRVVPAAIHPSSRSYSDSGIFPVLSPLTSSDAMATNMPILTDKPLPDKMDEKGEPPLEVRSMDDGDRGEPEFVFTLTVAGLRELLKPGDETLRDWVAAGHLNETHFAGPIIEDKSKADFVAKLLTTVQILWVVVQWIGRKAEGLPVTLLEVQILIQIPYTLLAYFFWWHKPLDVRVPITLPIGHLLPDKPKWKRSTYDNLDSDCDPQKHKQFMRKREICSSVYAVGFRASYDMAWNFDFHSEVWSTVMAVINGGLHATAWFSHFPTNAERNLWRSACIAVGVSPIIINVIAWKREIECYPLLLARRQSTHNVSSIREFIFVGMEMWTTIVDNSYYAQSEGYDEMTNRNPKGLSRVPRWCRHALVGIFVFSVLMYSTCIWFFLVEAFISTRSLQISAYKTVNWTNFLPHF</sequence>
<feature type="transmembrane region" description="Helical" evidence="2">
    <location>
        <begin position="67"/>
        <end position="89"/>
    </location>
</feature>
<keyword evidence="2" id="KW-0472">Membrane</keyword>